<keyword evidence="10 19" id="KW-0812">Transmembrane</keyword>
<comment type="subcellular location">
    <subcellularLocation>
        <location evidence="2 19">Cell membrane</location>
        <topology evidence="2 19">Multi-pass membrane protein</topology>
    </subcellularLocation>
</comment>
<keyword evidence="8 19" id="KW-0169">Cobalamin biosynthesis</keyword>
<dbReference type="GO" id="GO:0005886">
    <property type="term" value="C:plasma membrane"/>
    <property type="evidence" value="ECO:0007669"/>
    <property type="project" value="UniProtKB-SubCell"/>
</dbReference>
<feature type="transmembrane region" description="Helical" evidence="19">
    <location>
        <begin position="35"/>
        <end position="55"/>
    </location>
</feature>
<dbReference type="EMBL" id="DWWA01000024">
    <property type="protein sequence ID" value="HJC72153.1"/>
    <property type="molecule type" value="Genomic_DNA"/>
</dbReference>
<dbReference type="HAMAP" id="MF_00719">
    <property type="entry name" value="CobS"/>
    <property type="match status" value="1"/>
</dbReference>
<comment type="pathway">
    <text evidence="3 19">Cofactor biosynthesis; adenosylcobalamin biosynthesis; adenosylcobalamin from cob(II)yrinate a,c-diamide: step 7/7.</text>
</comment>
<name>A0A9D2Q3C3_9FIRM</name>
<comment type="catalytic activity">
    <reaction evidence="17 19">
        <text>alpha-ribazole + adenosylcob(III)inamide-GDP = adenosylcob(III)alamin + GMP + H(+)</text>
        <dbReference type="Rhea" id="RHEA:16049"/>
        <dbReference type="ChEBI" id="CHEBI:10329"/>
        <dbReference type="ChEBI" id="CHEBI:15378"/>
        <dbReference type="ChEBI" id="CHEBI:18408"/>
        <dbReference type="ChEBI" id="CHEBI:58115"/>
        <dbReference type="ChEBI" id="CHEBI:60487"/>
        <dbReference type="EC" id="2.7.8.26"/>
    </reaction>
</comment>
<evidence type="ECO:0000256" key="4">
    <source>
        <dbReference type="ARBA" id="ARBA00010561"/>
    </source>
</evidence>
<feature type="transmembrane region" description="Helical" evidence="19">
    <location>
        <begin position="110"/>
        <end position="128"/>
    </location>
</feature>
<organism evidence="20 21">
    <name type="scientific">Candidatus Ruthenibacterium merdavium</name>
    <dbReference type="NCBI Taxonomy" id="2838752"/>
    <lineage>
        <taxon>Bacteria</taxon>
        <taxon>Bacillati</taxon>
        <taxon>Bacillota</taxon>
        <taxon>Clostridia</taxon>
        <taxon>Eubacteriales</taxon>
        <taxon>Oscillospiraceae</taxon>
        <taxon>Ruthenibacterium</taxon>
    </lineage>
</organism>
<evidence type="ECO:0000256" key="2">
    <source>
        <dbReference type="ARBA" id="ARBA00004651"/>
    </source>
</evidence>
<evidence type="ECO:0000256" key="3">
    <source>
        <dbReference type="ARBA" id="ARBA00004663"/>
    </source>
</evidence>
<evidence type="ECO:0000256" key="16">
    <source>
        <dbReference type="ARBA" id="ARBA00032853"/>
    </source>
</evidence>
<protein>
    <recommendedName>
        <fullName evidence="6 19">Adenosylcobinamide-GDP ribazoletransferase</fullName>
        <ecNumber evidence="5 19">2.7.8.26</ecNumber>
    </recommendedName>
    <alternativeName>
        <fullName evidence="16 19">Cobalamin synthase</fullName>
    </alternativeName>
    <alternativeName>
        <fullName evidence="15 19">Cobalamin-5'-phosphate synthase</fullName>
    </alternativeName>
</protein>
<dbReference type="GO" id="GO:0009236">
    <property type="term" value="P:cobalamin biosynthetic process"/>
    <property type="evidence" value="ECO:0007669"/>
    <property type="project" value="UniProtKB-UniRule"/>
</dbReference>
<reference evidence="20" key="2">
    <citation type="submission" date="2021-04" db="EMBL/GenBank/DDBJ databases">
        <authorList>
            <person name="Gilroy R."/>
        </authorList>
    </citation>
    <scope>NUCLEOTIDE SEQUENCE</scope>
    <source>
        <strain evidence="20">5933</strain>
    </source>
</reference>
<evidence type="ECO:0000256" key="19">
    <source>
        <dbReference type="HAMAP-Rule" id="MF_00719"/>
    </source>
</evidence>
<evidence type="ECO:0000256" key="6">
    <source>
        <dbReference type="ARBA" id="ARBA00015850"/>
    </source>
</evidence>
<evidence type="ECO:0000256" key="5">
    <source>
        <dbReference type="ARBA" id="ARBA00013200"/>
    </source>
</evidence>
<dbReference type="GO" id="GO:0051073">
    <property type="term" value="F:adenosylcobinamide-GDP ribazoletransferase activity"/>
    <property type="evidence" value="ECO:0007669"/>
    <property type="project" value="UniProtKB-UniRule"/>
</dbReference>
<dbReference type="GO" id="GO:0008818">
    <property type="term" value="F:cobalamin 5'-phosphate synthase activity"/>
    <property type="evidence" value="ECO:0007669"/>
    <property type="project" value="UniProtKB-UniRule"/>
</dbReference>
<feature type="transmembrane region" description="Helical" evidence="19">
    <location>
        <begin position="62"/>
        <end position="81"/>
    </location>
</feature>
<reference evidence="20" key="1">
    <citation type="journal article" date="2021" name="PeerJ">
        <title>Extensive microbial diversity within the chicken gut microbiome revealed by metagenomics and culture.</title>
        <authorList>
            <person name="Gilroy R."/>
            <person name="Ravi A."/>
            <person name="Getino M."/>
            <person name="Pursley I."/>
            <person name="Horton D.L."/>
            <person name="Alikhan N.F."/>
            <person name="Baker D."/>
            <person name="Gharbi K."/>
            <person name="Hall N."/>
            <person name="Watson M."/>
            <person name="Adriaenssens E.M."/>
            <person name="Foster-Nyarko E."/>
            <person name="Jarju S."/>
            <person name="Secka A."/>
            <person name="Antonio M."/>
            <person name="Oren A."/>
            <person name="Chaudhuri R.R."/>
            <person name="La Ragione R."/>
            <person name="Hildebrand F."/>
            <person name="Pallen M.J."/>
        </authorList>
    </citation>
    <scope>NUCLEOTIDE SEQUENCE</scope>
    <source>
        <strain evidence="20">5933</strain>
    </source>
</reference>
<evidence type="ECO:0000313" key="21">
    <source>
        <dbReference type="Proteomes" id="UP000823918"/>
    </source>
</evidence>
<sequence>MKWLETVAVAFAMFSAIPVPQPVWNKQNMRYVMCAFPFIGAVIAACWCAVAWVCVQLGVSDVLRAALLCAVPVVLTGGIHLDGYADVADARASHAPMERKHEILKDPNCGAFALIRTAVYLLVYAGFCAEWRADWYGYCGAAASFFLSRCLSGWAVAGFPLAKNTGLAHTFAQSSDRTTVRIILTVLFMAVSAALAVFFGVRGLFAVAAALLVFARYYVVAKKEFGGITGDLAGWFLQRCELAMLAAVVLGQLGRNLQWF</sequence>
<comment type="caution">
    <text evidence="20">The sequence shown here is derived from an EMBL/GenBank/DDBJ whole genome shotgun (WGS) entry which is preliminary data.</text>
</comment>
<dbReference type="Pfam" id="PF02654">
    <property type="entry name" value="CobS"/>
    <property type="match status" value="1"/>
</dbReference>
<keyword evidence="12 19" id="KW-1133">Transmembrane helix</keyword>
<evidence type="ECO:0000256" key="18">
    <source>
        <dbReference type="ARBA" id="ARBA00049504"/>
    </source>
</evidence>
<comment type="similarity">
    <text evidence="4 19">Belongs to the CobS family.</text>
</comment>
<evidence type="ECO:0000256" key="11">
    <source>
        <dbReference type="ARBA" id="ARBA00022842"/>
    </source>
</evidence>
<evidence type="ECO:0000256" key="10">
    <source>
        <dbReference type="ARBA" id="ARBA00022692"/>
    </source>
</evidence>
<dbReference type="AlphaFoldDB" id="A0A9D2Q3C3"/>
<evidence type="ECO:0000256" key="1">
    <source>
        <dbReference type="ARBA" id="ARBA00001946"/>
    </source>
</evidence>
<dbReference type="EC" id="2.7.8.26" evidence="5 19"/>
<keyword evidence="13 19" id="KW-0472">Membrane</keyword>
<evidence type="ECO:0000256" key="14">
    <source>
        <dbReference type="ARBA" id="ARBA00025228"/>
    </source>
</evidence>
<dbReference type="InterPro" id="IPR003805">
    <property type="entry name" value="CobS"/>
</dbReference>
<comment type="cofactor">
    <cofactor evidence="1 19">
        <name>Mg(2+)</name>
        <dbReference type="ChEBI" id="CHEBI:18420"/>
    </cofactor>
</comment>
<evidence type="ECO:0000256" key="7">
    <source>
        <dbReference type="ARBA" id="ARBA00022475"/>
    </source>
</evidence>
<dbReference type="Proteomes" id="UP000823918">
    <property type="component" value="Unassembled WGS sequence"/>
</dbReference>
<keyword evidence="9 19" id="KW-0808">Transferase</keyword>
<feature type="transmembrane region" description="Helical" evidence="19">
    <location>
        <begin position="135"/>
        <end position="162"/>
    </location>
</feature>
<gene>
    <name evidence="19" type="primary">cobS</name>
    <name evidence="20" type="ORF">H9698_05090</name>
</gene>
<evidence type="ECO:0000313" key="20">
    <source>
        <dbReference type="EMBL" id="HJC72153.1"/>
    </source>
</evidence>
<feature type="transmembrane region" description="Helical" evidence="19">
    <location>
        <begin position="182"/>
        <end position="215"/>
    </location>
</feature>
<comment type="catalytic activity">
    <reaction evidence="18 19">
        <text>alpha-ribazole 5'-phosphate + adenosylcob(III)inamide-GDP = adenosylcob(III)alamin 5'-phosphate + GMP + H(+)</text>
        <dbReference type="Rhea" id="RHEA:23560"/>
        <dbReference type="ChEBI" id="CHEBI:15378"/>
        <dbReference type="ChEBI" id="CHEBI:57918"/>
        <dbReference type="ChEBI" id="CHEBI:58115"/>
        <dbReference type="ChEBI" id="CHEBI:60487"/>
        <dbReference type="ChEBI" id="CHEBI:60493"/>
        <dbReference type="EC" id="2.7.8.26"/>
    </reaction>
</comment>
<dbReference type="PANTHER" id="PTHR34148">
    <property type="entry name" value="ADENOSYLCOBINAMIDE-GDP RIBAZOLETRANSFERASE"/>
    <property type="match status" value="1"/>
</dbReference>
<keyword evidence="7 19" id="KW-1003">Cell membrane</keyword>
<comment type="function">
    <text evidence="14 19">Joins adenosylcobinamide-GDP and alpha-ribazole to generate adenosylcobalamin (Ado-cobalamin). Also synthesizes adenosylcobalamin 5'-phosphate from adenosylcobinamide-GDP and alpha-ribazole 5'-phosphate.</text>
</comment>
<evidence type="ECO:0000256" key="13">
    <source>
        <dbReference type="ARBA" id="ARBA00023136"/>
    </source>
</evidence>
<evidence type="ECO:0000256" key="8">
    <source>
        <dbReference type="ARBA" id="ARBA00022573"/>
    </source>
</evidence>
<evidence type="ECO:0000256" key="15">
    <source>
        <dbReference type="ARBA" id="ARBA00032605"/>
    </source>
</evidence>
<keyword evidence="11 19" id="KW-0460">Magnesium</keyword>
<dbReference type="PANTHER" id="PTHR34148:SF1">
    <property type="entry name" value="ADENOSYLCOBINAMIDE-GDP RIBAZOLETRANSFERASE"/>
    <property type="match status" value="1"/>
</dbReference>
<evidence type="ECO:0000256" key="12">
    <source>
        <dbReference type="ARBA" id="ARBA00022989"/>
    </source>
</evidence>
<accession>A0A9D2Q3C3</accession>
<proteinExistence type="inferred from homology"/>
<evidence type="ECO:0000256" key="9">
    <source>
        <dbReference type="ARBA" id="ARBA00022679"/>
    </source>
</evidence>
<evidence type="ECO:0000256" key="17">
    <source>
        <dbReference type="ARBA" id="ARBA00048623"/>
    </source>
</evidence>